<keyword evidence="3" id="KW-1185">Reference proteome</keyword>
<dbReference type="KEGG" id="slr:L21SP2_2847"/>
<sequence>MKHCFPRIQVLFILLVAGTYSLWAMGEPEPRPEPEIREVTMFTNGTSLVTVESEVTGSGILEVPVQQEELLDILKTLVVRDLDGGRILSAGFPASEPLQRSLSRLALDLSGNPGMEEMLRRAAGEEVTVHTRTGKVRGEILSVEAASSGSSVGNRPGGDSPLRTVVNLNGSRGLRRVDISSINRLEFHSAAIENDLETAARQLRTSSDNSGKTLRIAHEGEGSRRIQLTYLRPAPRWKSSYRLVVDNHESSGGEATLEGWSIVDNTGSRDWNNIQLNLSTANPVSFVMDLYSARYIDRPELSLPGNAAAEPPNERAMKQEMFASAPAMSESAIMDSRSAADRFSGSSVEPGAMATDRGSLGTLVEYEITRPVSVLSGSSAMVPILSETLAVDSYLSYTGGQNQSVYRAVEFELPQNLQLVSGPLALYDGDGFAGEALLPYTSGGESQSVEYALEQGLVVSEERSSGDGIIRTIIISDGYLRSELLQTRTTDYHISAETEIGTPLVIRHPVNSGWTLQSGTVISGPEEDEQNLEPSTRDEAQTRSFRLEPAQLNNSSLSTLRIREEQLISRRYELNSARQDLFLQLLSSSALSSEQRSVLNRLLEFRSTIDSLNDEARLLRNRRQRIYDEQQRISRNMENLDRESEIYRRYLEDLNDQEDNLVQIRRDLDRIDREIQQKRNQLENFISNIQL</sequence>
<dbReference type="PANTHER" id="PTHR31005">
    <property type="entry name" value="DUF4139 DOMAIN-CONTAINING PROTEIN"/>
    <property type="match status" value="1"/>
</dbReference>
<dbReference type="EMBL" id="CP006939">
    <property type="protein sequence ID" value="AHC16195.1"/>
    <property type="molecule type" value="Genomic_DNA"/>
</dbReference>
<dbReference type="eggNOG" id="COG5316">
    <property type="taxonomic scope" value="Bacteria"/>
</dbReference>
<reference evidence="2 3" key="1">
    <citation type="journal article" date="2015" name="Stand. Genomic Sci.">
        <title>Complete genome sequence and description of Salinispira pacifica gen. nov., sp. nov., a novel spirochaete isolated form a hypersaline microbial mat.</title>
        <authorList>
            <person name="Ben Hania W."/>
            <person name="Joseph M."/>
            <person name="Schumann P."/>
            <person name="Bunk B."/>
            <person name="Fiebig A."/>
            <person name="Sproer C."/>
            <person name="Klenk H.P."/>
            <person name="Fardeau M.L."/>
            <person name="Spring S."/>
        </authorList>
    </citation>
    <scope>NUCLEOTIDE SEQUENCE [LARGE SCALE GENOMIC DNA]</scope>
    <source>
        <strain evidence="2 3">L21-RPul-D2</strain>
    </source>
</reference>
<organism evidence="2 3">
    <name type="scientific">Salinispira pacifica</name>
    <dbReference type="NCBI Taxonomy" id="1307761"/>
    <lineage>
        <taxon>Bacteria</taxon>
        <taxon>Pseudomonadati</taxon>
        <taxon>Spirochaetota</taxon>
        <taxon>Spirochaetia</taxon>
        <taxon>Spirochaetales</taxon>
        <taxon>Spirochaetaceae</taxon>
        <taxon>Salinispira</taxon>
    </lineage>
</organism>
<protein>
    <recommendedName>
        <fullName evidence="4">DUF4139 domain-containing protein</fullName>
    </recommendedName>
</protein>
<evidence type="ECO:0000256" key="1">
    <source>
        <dbReference type="SAM" id="Coils"/>
    </source>
</evidence>
<dbReference type="STRING" id="1307761.L21SP2_2847"/>
<dbReference type="OrthoDB" id="580912at2"/>
<dbReference type="RefSeq" id="WP_024269092.1">
    <property type="nucleotide sequence ID" value="NC_023035.1"/>
</dbReference>
<dbReference type="HOGENOM" id="CLU_025153_0_0_12"/>
<evidence type="ECO:0000313" key="2">
    <source>
        <dbReference type="EMBL" id="AHC16195.1"/>
    </source>
</evidence>
<proteinExistence type="predicted"/>
<feature type="coiled-coil region" evidence="1">
    <location>
        <begin position="602"/>
        <end position="688"/>
    </location>
</feature>
<dbReference type="Proteomes" id="UP000018680">
    <property type="component" value="Chromosome"/>
</dbReference>
<gene>
    <name evidence="2" type="ORF">L21SP2_2847</name>
</gene>
<dbReference type="PANTHER" id="PTHR31005:SF8">
    <property type="entry name" value="DUF4139 DOMAIN-CONTAINING PROTEIN"/>
    <property type="match status" value="1"/>
</dbReference>
<evidence type="ECO:0008006" key="4">
    <source>
        <dbReference type="Google" id="ProtNLM"/>
    </source>
</evidence>
<keyword evidence="1" id="KW-0175">Coiled coil</keyword>
<dbReference type="AlphaFoldDB" id="V5WKM5"/>
<name>V5WKM5_9SPIO</name>
<accession>V5WKM5</accession>
<dbReference type="InterPro" id="IPR011935">
    <property type="entry name" value="CHP02231"/>
</dbReference>
<evidence type="ECO:0000313" key="3">
    <source>
        <dbReference type="Proteomes" id="UP000018680"/>
    </source>
</evidence>